<dbReference type="Proteomes" id="UP000078390">
    <property type="component" value="Unassembled WGS sequence"/>
</dbReference>
<evidence type="ECO:0000313" key="3">
    <source>
        <dbReference type="Proteomes" id="UP000078390"/>
    </source>
</evidence>
<accession>A0A179D649</accession>
<organism evidence="2 3">
    <name type="scientific">Thermosulfurimonas dismutans</name>
    <dbReference type="NCBI Taxonomy" id="999894"/>
    <lineage>
        <taxon>Bacteria</taxon>
        <taxon>Pseudomonadati</taxon>
        <taxon>Thermodesulfobacteriota</taxon>
        <taxon>Thermodesulfobacteria</taxon>
        <taxon>Thermodesulfobacteriales</taxon>
        <taxon>Thermodesulfobacteriaceae</taxon>
        <taxon>Thermosulfurimonas</taxon>
    </lineage>
</organism>
<dbReference type="AlphaFoldDB" id="A0A179D649"/>
<name>A0A179D649_9BACT</name>
<evidence type="ECO:0000313" key="2">
    <source>
        <dbReference type="EMBL" id="OAQ21527.1"/>
    </source>
</evidence>
<protein>
    <submittedName>
        <fullName evidence="2">Uncharacterized protein</fullName>
    </submittedName>
</protein>
<proteinExistence type="predicted"/>
<gene>
    <name evidence="2" type="ORF">TDIS_0045</name>
</gene>
<sequence length="54" mass="6034">MPKIRRTVVISEVVIFDHFPCREGAEGVRRRKGSDPERPLAGDFSRNIPLSAGL</sequence>
<evidence type="ECO:0000256" key="1">
    <source>
        <dbReference type="SAM" id="MobiDB-lite"/>
    </source>
</evidence>
<feature type="compositionally biased region" description="Basic and acidic residues" evidence="1">
    <location>
        <begin position="25"/>
        <end position="40"/>
    </location>
</feature>
<reference evidence="2 3" key="1">
    <citation type="submission" date="2016-04" db="EMBL/GenBank/DDBJ databases">
        <title>Genome analysis of Thermosulfurimonas dismutans, the first thermophilic sulfur-disproportionating bacterium of the phylum Thermodesulfobacteria.</title>
        <authorList>
            <person name="Mardanov A.V."/>
            <person name="Beletsky A.V."/>
            <person name="Kadnikov V.V."/>
            <person name="Slobodkin A.I."/>
            <person name="Ravin N.V."/>
        </authorList>
    </citation>
    <scope>NUCLEOTIDE SEQUENCE [LARGE SCALE GENOMIC DNA]</scope>
    <source>
        <strain evidence="2 3">S95</strain>
    </source>
</reference>
<comment type="caution">
    <text evidence="2">The sequence shown here is derived from an EMBL/GenBank/DDBJ whole genome shotgun (WGS) entry which is preliminary data.</text>
</comment>
<dbReference type="EMBL" id="LWLG01000001">
    <property type="protein sequence ID" value="OAQ21527.1"/>
    <property type="molecule type" value="Genomic_DNA"/>
</dbReference>
<feature type="region of interest" description="Disordered" evidence="1">
    <location>
        <begin position="25"/>
        <end position="54"/>
    </location>
</feature>
<keyword evidence="3" id="KW-1185">Reference proteome</keyword>